<name>A0A8S1BYY3_9INSE</name>
<evidence type="ECO:0000313" key="3">
    <source>
        <dbReference type="Proteomes" id="UP000494165"/>
    </source>
</evidence>
<dbReference type="PANTHER" id="PTHR45774:SF3">
    <property type="entry name" value="BTB (POZ) DOMAIN-CONTAINING 2B-RELATED"/>
    <property type="match status" value="1"/>
</dbReference>
<dbReference type="Pfam" id="PF00651">
    <property type="entry name" value="BTB"/>
    <property type="match status" value="1"/>
</dbReference>
<protein>
    <recommendedName>
        <fullName evidence="1">BTB domain-containing protein</fullName>
    </recommendedName>
</protein>
<dbReference type="Gene3D" id="1.25.40.420">
    <property type="match status" value="1"/>
</dbReference>
<dbReference type="AlphaFoldDB" id="A0A8S1BYY3"/>
<dbReference type="InterPro" id="IPR011705">
    <property type="entry name" value="BACK"/>
</dbReference>
<reference evidence="2 3" key="1">
    <citation type="submission" date="2020-04" db="EMBL/GenBank/DDBJ databases">
        <authorList>
            <person name="Alioto T."/>
            <person name="Alioto T."/>
            <person name="Gomez Garrido J."/>
        </authorList>
    </citation>
    <scope>NUCLEOTIDE SEQUENCE [LARGE SCALE GENOMIC DNA]</scope>
</reference>
<keyword evidence="3" id="KW-1185">Reference proteome</keyword>
<dbReference type="Proteomes" id="UP000494165">
    <property type="component" value="Unassembled WGS sequence"/>
</dbReference>
<sequence>MAETQYLDSRMALLNKRLEALKLGKYTDCSFLVGPEDADAKEVHAVKSIMMMGSEFMEGLFNSPLPLPNPVRINNVEPHIFELAVEFLHLTEFNSNVDCMDVVELAIAADHLLIETLKSHCKALIESKVTVENIWPVLNRVLEFSMEDVAQACDQVLCDDTRACVESSEFLRASSASLNHMLSLDVLSITSEIHLIDICWKWAQQQEDEREAMRSLLTGLRFLTLTPVDAANLPDFLTDKEKAAIMEYCITKNKKSDIPATLCATTAQREYILMEMTQLIALAKNGEESACEDLAKFSDYYAISNKIEIRPLQDLYITGLSCFGVILEGCVNPGIKFNPLKNSYEKIETKTSAFNCTVTLRGLGNTDETWDLTNLPSNTPWTVKLREPVLLKKNFEYSANLLYHPRSCNYYFLNKRNEDDVNSSLLNLLHPRVFSSFNVTWSSDYHTQNRNGLNGPIFLHNISYVIKK</sequence>
<dbReference type="Pfam" id="PF07707">
    <property type="entry name" value="BACK"/>
    <property type="match status" value="1"/>
</dbReference>
<accession>A0A8S1BYY3</accession>
<dbReference type="InterPro" id="IPR000210">
    <property type="entry name" value="BTB/POZ_dom"/>
</dbReference>
<dbReference type="SMART" id="SM00225">
    <property type="entry name" value="BTB"/>
    <property type="match status" value="1"/>
</dbReference>
<feature type="domain" description="BTB" evidence="1">
    <location>
        <begin position="27"/>
        <end position="97"/>
    </location>
</feature>
<dbReference type="SUPFAM" id="SSF54695">
    <property type="entry name" value="POZ domain"/>
    <property type="match status" value="1"/>
</dbReference>
<comment type="caution">
    <text evidence="2">The sequence shown here is derived from an EMBL/GenBank/DDBJ whole genome shotgun (WGS) entry which is preliminary data.</text>
</comment>
<dbReference type="Gene3D" id="3.30.710.10">
    <property type="entry name" value="Potassium Channel Kv1.1, Chain A"/>
    <property type="match status" value="1"/>
</dbReference>
<evidence type="ECO:0000259" key="1">
    <source>
        <dbReference type="PROSITE" id="PS50097"/>
    </source>
</evidence>
<organism evidence="2 3">
    <name type="scientific">Cloeon dipterum</name>
    <dbReference type="NCBI Taxonomy" id="197152"/>
    <lineage>
        <taxon>Eukaryota</taxon>
        <taxon>Metazoa</taxon>
        <taxon>Ecdysozoa</taxon>
        <taxon>Arthropoda</taxon>
        <taxon>Hexapoda</taxon>
        <taxon>Insecta</taxon>
        <taxon>Pterygota</taxon>
        <taxon>Palaeoptera</taxon>
        <taxon>Ephemeroptera</taxon>
        <taxon>Pisciforma</taxon>
        <taxon>Baetidae</taxon>
        <taxon>Cloeon</taxon>
    </lineage>
</organism>
<dbReference type="InterPro" id="IPR011333">
    <property type="entry name" value="SKP1/BTB/POZ_sf"/>
</dbReference>
<dbReference type="PANTHER" id="PTHR45774">
    <property type="entry name" value="BTB/POZ DOMAIN-CONTAINING"/>
    <property type="match status" value="1"/>
</dbReference>
<gene>
    <name evidence="2" type="ORF">CLODIP_2_CD09918</name>
</gene>
<evidence type="ECO:0000313" key="2">
    <source>
        <dbReference type="EMBL" id="CAB3363838.1"/>
    </source>
</evidence>
<dbReference type="PROSITE" id="PS50097">
    <property type="entry name" value="BTB"/>
    <property type="match status" value="1"/>
</dbReference>
<proteinExistence type="predicted"/>
<dbReference type="OrthoDB" id="45365at2759"/>
<dbReference type="EMBL" id="CADEPI010000013">
    <property type="protein sequence ID" value="CAB3363838.1"/>
    <property type="molecule type" value="Genomic_DNA"/>
</dbReference>